<evidence type="ECO:0008006" key="3">
    <source>
        <dbReference type="Google" id="ProtNLM"/>
    </source>
</evidence>
<dbReference type="EMBL" id="MU251785">
    <property type="protein sequence ID" value="KAG9229325.1"/>
    <property type="molecule type" value="Genomic_DNA"/>
</dbReference>
<sequence>MRLLHFNTSGFLTSTYFSGMRIPPYAILSHTWSSSESEFLFEDLVNSIGKKKAGYEKILFCSKQIARDGLQYFWIDTCCIDKWDPKCYVFLTDVSTQMTDPQLHQDTWETSFRESRWFTRGWTLQELIAPASVEFFSLEGQLLVPIEVLQGDPLGIFSFEERKKWMEGRETKEEEDMAYSLIGILQVSMEFIYGEGKERALSRLEEVKKGELFVGTSTRKVAITSRGGIGKTQLELELAYRTRRERKDCLMFWIPANNIDSHHQAYINIARRLNISGWDDEKVDIKKLVRLHLNKESTGQWLLIFDGVEDEILETAGSSKRVSLVEYIPSSKQGAVVFTTTDRDVATALASQNIVELPENEQDLARRMLETCLTIPESEQEESNLLLQELVYLPLAIVQAIVYINVNKITPKAYLLLLAKQKQKHSSSSREEHNHKDIPLSVLQMAPILEGVDPIETLHAYSFITKRQAQSAVELHRLMHLATRQWLQRQNLLTEWTEIAITRLVRDFPDNTHGNISKWRRLLPHAKFVLLLGLMMKCAASLMSEGRYNEAEGYFQEAMETRMRLSGHEHPSMLASMVNLASTYSKQGRWKEAEDLEVKVMETISKGRWMEAEDLEVKVMETRSRVLGQEHPDTLTSMANLAFTWNNNERRLEALGLLKECVQLQTRILGAYHPDTMSSQETLIIWQSGDSRNQLL</sequence>
<accession>A0A9P7YA72</accession>
<dbReference type="InterPro" id="IPR011990">
    <property type="entry name" value="TPR-like_helical_dom_sf"/>
</dbReference>
<dbReference type="SUPFAM" id="SSF52540">
    <property type="entry name" value="P-loop containing nucleoside triphosphate hydrolases"/>
    <property type="match status" value="1"/>
</dbReference>
<keyword evidence="2" id="KW-1185">Reference proteome</keyword>
<dbReference type="Proteomes" id="UP000824998">
    <property type="component" value="Unassembled WGS sequence"/>
</dbReference>
<dbReference type="InterPro" id="IPR027417">
    <property type="entry name" value="P-loop_NTPase"/>
</dbReference>
<dbReference type="PANTHER" id="PTHR10622:SF11">
    <property type="entry name" value="HET-DOMAIN-CONTAINING PROTEIN"/>
    <property type="match status" value="1"/>
</dbReference>
<gene>
    <name evidence="1" type="ORF">BJ875DRAFT_508003</name>
</gene>
<evidence type="ECO:0000313" key="2">
    <source>
        <dbReference type="Proteomes" id="UP000824998"/>
    </source>
</evidence>
<dbReference type="Gene3D" id="1.25.40.10">
    <property type="entry name" value="Tetratricopeptide repeat domain"/>
    <property type="match status" value="2"/>
</dbReference>
<evidence type="ECO:0000313" key="1">
    <source>
        <dbReference type="EMBL" id="KAG9229325.1"/>
    </source>
</evidence>
<organism evidence="1 2">
    <name type="scientific">Amylocarpus encephaloides</name>
    <dbReference type="NCBI Taxonomy" id="45428"/>
    <lineage>
        <taxon>Eukaryota</taxon>
        <taxon>Fungi</taxon>
        <taxon>Dikarya</taxon>
        <taxon>Ascomycota</taxon>
        <taxon>Pezizomycotina</taxon>
        <taxon>Leotiomycetes</taxon>
        <taxon>Helotiales</taxon>
        <taxon>Helotiales incertae sedis</taxon>
        <taxon>Amylocarpus</taxon>
    </lineage>
</organism>
<dbReference type="OrthoDB" id="5986190at2759"/>
<dbReference type="PANTHER" id="PTHR10622">
    <property type="entry name" value="HET DOMAIN-CONTAINING PROTEIN"/>
    <property type="match status" value="1"/>
</dbReference>
<dbReference type="AlphaFoldDB" id="A0A9P7YA72"/>
<dbReference type="Pfam" id="PF13374">
    <property type="entry name" value="TPR_10"/>
    <property type="match status" value="2"/>
</dbReference>
<proteinExistence type="predicted"/>
<dbReference type="SUPFAM" id="SSF48452">
    <property type="entry name" value="TPR-like"/>
    <property type="match status" value="1"/>
</dbReference>
<protein>
    <recommendedName>
        <fullName evidence="3">Heterokaryon incompatibility domain-containing protein</fullName>
    </recommendedName>
</protein>
<dbReference type="Gene3D" id="3.40.50.300">
    <property type="entry name" value="P-loop containing nucleotide triphosphate hydrolases"/>
    <property type="match status" value="1"/>
</dbReference>
<reference evidence="1" key="1">
    <citation type="journal article" date="2021" name="IMA Fungus">
        <title>Genomic characterization of three marine fungi, including Emericellopsis atlantica sp. nov. with signatures of a generalist lifestyle and marine biomass degradation.</title>
        <authorList>
            <person name="Hagestad O.C."/>
            <person name="Hou L."/>
            <person name="Andersen J.H."/>
            <person name="Hansen E.H."/>
            <person name="Altermark B."/>
            <person name="Li C."/>
            <person name="Kuhnert E."/>
            <person name="Cox R.J."/>
            <person name="Crous P.W."/>
            <person name="Spatafora J.W."/>
            <person name="Lail K."/>
            <person name="Amirebrahimi M."/>
            <person name="Lipzen A."/>
            <person name="Pangilinan J."/>
            <person name="Andreopoulos W."/>
            <person name="Hayes R.D."/>
            <person name="Ng V."/>
            <person name="Grigoriev I.V."/>
            <person name="Jackson S.A."/>
            <person name="Sutton T.D.S."/>
            <person name="Dobson A.D.W."/>
            <person name="Rama T."/>
        </authorList>
    </citation>
    <scope>NUCLEOTIDE SEQUENCE</scope>
    <source>
        <strain evidence="1">TRa018bII</strain>
    </source>
</reference>
<dbReference type="Pfam" id="PF13424">
    <property type="entry name" value="TPR_12"/>
    <property type="match status" value="1"/>
</dbReference>
<name>A0A9P7YA72_9HELO</name>
<comment type="caution">
    <text evidence="1">The sequence shown here is derived from an EMBL/GenBank/DDBJ whole genome shotgun (WGS) entry which is preliminary data.</text>
</comment>